<dbReference type="RefSeq" id="WP_188411659.1">
    <property type="nucleotide sequence ID" value="NZ_BMDJ01000001.1"/>
</dbReference>
<evidence type="ECO:0000313" key="5">
    <source>
        <dbReference type="Proteomes" id="UP000645390"/>
    </source>
</evidence>
<protein>
    <submittedName>
        <fullName evidence="4">Mannosyltransferase</fullName>
    </submittedName>
</protein>
<feature type="domain" description="Glycosyl transferase family 1" evidence="2">
    <location>
        <begin position="182"/>
        <end position="342"/>
    </location>
</feature>
<dbReference type="Pfam" id="PF00534">
    <property type="entry name" value="Glycos_transf_1"/>
    <property type="match status" value="1"/>
</dbReference>
<accession>A0ABQ2BFT9</accession>
<dbReference type="Pfam" id="PF13439">
    <property type="entry name" value="Glyco_transf_4"/>
    <property type="match status" value="1"/>
</dbReference>
<reference evidence="5" key="1">
    <citation type="journal article" date="2019" name="Int. J. Syst. Evol. Microbiol.">
        <title>The Global Catalogue of Microorganisms (GCM) 10K type strain sequencing project: providing services to taxonomists for standard genome sequencing and annotation.</title>
        <authorList>
            <consortium name="The Broad Institute Genomics Platform"/>
            <consortium name="The Broad Institute Genome Sequencing Center for Infectious Disease"/>
            <person name="Wu L."/>
            <person name="Ma J."/>
        </authorList>
    </citation>
    <scope>NUCLEOTIDE SEQUENCE [LARGE SCALE GENOMIC DNA]</scope>
    <source>
        <strain evidence="5">CCM 8939</strain>
    </source>
</reference>
<evidence type="ECO:0000313" key="4">
    <source>
        <dbReference type="EMBL" id="GGI22897.1"/>
    </source>
</evidence>
<dbReference type="CDD" id="cd03809">
    <property type="entry name" value="GT4_MtfB-like"/>
    <property type="match status" value="1"/>
</dbReference>
<feature type="domain" description="Glycosyltransferase subfamily 4-like N-terminal" evidence="3">
    <location>
        <begin position="17"/>
        <end position="174"/>
    </location>
</feature>
<organism evidence="4 5">
    <name type="scientific">Pedobacter mendelii</name>
    <dbReference type="NCBI Taxonomy" id="1908240"/>
    <lineage>
        <taxon>Bacteria</taxon>
        <taxon>Pseudomonadati</taxon>
        <taxon>Bacteroidota</taxon>
        <taxon>Sphingobacteriia</taxon>
        <taxon>Sphingobacteriales</taxon>
        <taxon>Sphingobacteriaceae</taxon>
        <taxon>Pedobacter</taxon>
    </lineage>
</organism>
<evidence type="ECO:0000259" key="3">
    <source>
        <dbReference type="Pfam" id="PF13439"/>
    </source>
</evidence>
<dbReference type="PANTHER" id="PTHR46401">
    <property type="entry name" value="GLYCOSYLTRANSFERASE WBBK-RELATED"/>
    <property type="match status" value="1"/>
</dbReference>
<dbReference type="GO" id="GO:0016757">
    <property type="term" value="F:glycosyltransferase activity"/>
    <property type="evidence" value="ECO:0007669"/>
    <property type="project" value="UniProtKB-KW"/>
</dbReference>
<gene>
    <name evidence="4" type="primary">wbyK</name>
    <name evidence="4" type="ORF">GCM10008119_04940</name>
</gene>
<evidence type="ECO:0000259" key="2">
    <source>
        <dbReference type="Pfam" id="PF00534"/>
    </source>
</evidence>
<comment type="caution">
    <text evidence="4">The sequence shown here is derived from an EMBL/GenBank/DDBJ whole genome shotgun (WGS) entry which is preliminary data.</text>
</comment>
<dbReference type="InterPro" id="IPR001296">
    <property type="entry name" value="Glyco_trans_1"/>
</dbReference>
<keyword evidence="5" id="KW-1185">Reference proteome</keyword>
<name>A0ABQ2BFT9_9SPHI</name>
<proteinExistence type="predicted"/>
<keyword evidence="4" id="KW-0328">Glycosyltransferase</keyword>
<dbReference type="Proteomes" id="UP000645390">
    <property type="component" value="Unassembled WGS sequence"/>
</dbReference>
<keyword evidence="1" id="KW-0808">Transferase</keyword>
<dbReference type="SUPFAM" id="SSF53756">
    <property type="entry name" value="UDP-Glycosyltransferase/glycogen phosphorylase"/>
    <property type="match status" value="1"/>
</dbReference>
<dbReference type="PANTHER" id="PTHR46401:SF2">
    <property type="entry name" value="GLYCOSYLTRANSFERASE WBBK-RELATED"/>
    <property type="match status" value="1"/>
</dbReference>
<dbReference type="EMBL" id="BMDJ01000001">
    <property type="protein sequence ID" value="GGI22897.1"/>
    <property type="molecule type" value="Genomic_DNA"/>
</dbReference>
<evidence type="ECO:0000256" key="1">
    <source>
        <dbReference type="ARBA" id="ARBA00022679"/>
    </source>
</evidence>
<sequence length="364" mass="42120">MSKILFDHQIFSLQVYGGISRYFANIKHALEKEPDCSGHIGVLYSKNYYIQNYKAPIQNLLGKRLFASQEKEYKWNKKYSKYLINKNDFDVLHPTYYEPYFLKKLKKPYVITVHDMIHELMPDSFPWNDIAAVHKREILANATKIIAISETTKNDLKKILNIEDSRIEVIYHGYQPKNQSFHPSKNNLEENKYILFVGARSGYKNFNRLVNAIAPFLKSKKINLICTGGGNFQKEETELFKKLEIDKYVIQFSVSDQHLEALYSNALAFVFPSIYEGFGLPILEAFQSRCPVILSNSTCFKEVAADAAEYFDPMDEHSILASVVKIIENRENKDLLVEKAIKRLENFTPQACFDKTIALYKSIS</sequence>
<dbReference type="InterPro" id="IPR028098">
    <property type="entry name" value="Glyco_trans_4-like_N"/>
</dbReference>
<dbReference type="Gene3D" id="3.40.50.2000">
    <property type="entry name" value="Glycogen Phosphorylase B"/>
    <property type="match status" value="2"/>
</dbReference>